<evidence type="ECO:0000256" key="2">
    <source>
        <dbReference type="ARBA" id="ARBA00023015"/>
    </source>
</evidence>
<reference evidence="9" key="1">
    <citation type="submission" date="2015-07" db="EMBL/GenBank/DDBJ databases">
        <title>Fjat-10036 dsm4.</title>
        <authorList>
            <person name="Liu B."/>
            <person name="Wang J."/>
            <person name="Zhu Y."/>
            <person name="Liu G."/>
            <person name="Chen Q."/>
            <person name="Chen Z."/>
            <person name="Lan J."/>
            <person name="Che J."/>
            <person name="Ge C."/>
            <person name="Shi H."/>
            <person name="Pan Z."/>
            <person name="Liu X."/>
        </authorList>
    </citation>
    <scope>NUCLEOTIDE SEQUENCE [LARGE SCALE GENOMIC DNA]</scope>
    <source>
        <strain evidence="9">DSM 4</strain>
    </source>
</reference>
<dbReference type="SMART" id="SM00421">
    <property type="entry name" value="HTH_LUXR"/>
    <property type="match status" value="1"/>
</dbReference>
<dbReference type="InterPro" id="IPR011006">
    <property type="entry name" value="CheY-like_superfamily"/>
</dbReference>
<dbReference type="PROSITE" id="PS50110">
    <property type="entry name" value="RESPONSE_REGULATORY"/>
    <property type="match status" value="1"/>
</dbReference>
<dbReference type="Pfam" id="PF00072">
    <property type="entry name" value="Response_reg"/>
    <property type="match status" value="1"/>
</dbReference>
<comment type="caution">
    <text evidence="8">The sequence shown here is derived from an EMBL/GenBank/DDBJ whole genome shotgun (WGS) entry which is preliminary data.</text>
</comment>
<dbReference type="Pfam" id="PF00196">
    <property type="entry name" value="GerE"/>
    <property type="match status" value="1"/>
</dbReference>
<keyword evidence="9" id="KW-1185">Reference proteome</keyword>
<feature type="domain" description="Response regulatory" evidence="7">
    <location>
        <begin position="4"/>
        <end position="120"/>
    </location>
</feature>
<dbReference type="SUPFAM" id="SSF46894">
    <property type="entry name" value="C-terminal effector domain of the bipartite response regulators"/>
    <property type="match status" value="1"/>
</dbReference>
<feature type="modified residue" description="4-aspartylphosphate" evidence="5">
    <location>
        <position position="55"/>
    </location>
</feature>
<keyword evidence="2" id="KW-0805">Transcription regulation</keyword>
<dbReference type="PROSITE" id="PS00622">
    <property type="entry name" value="HTH_LUXR_1"/>
    <property type="match status" value="1"/>
</dbReference>
<dbReference type="CDD" id="cd06170">
    <property type="entry name" value="LuxR_C_like"/>
    <property type="match status" value="1"/>
</dbReference>
<dbReference type="STRING" id="1459.AF332_13375"/>
<dbReference type="InterPro" id="IPR016032">
    <property type="entry name" value="Sig_transdc_resp-reg_C-effctor"/>
</dbReference>
<dbReference type="SUPFAM" id="SSF52172">
    <property type="entry name" value="CheY-like"/>
    <property type="match status" value="1"/>
</dbReference>
<dbReference type="InterPro" id="IPR058245">
    <property type="entry name" value="NreC/VraR/RcsB-like_REC"/>
</dbReference>
<gene>
    <name evidence="8" type="ORF">AF332_13375</name>
</gene>
<dbReference type="InterPro" id="IPR000792">
    <property type="entry name" value="Tscrpt_reg_LuxR_C"/>
</dbReference>
<dbReference type="PANTHER" id="PTHR43214">
    <property type="entry name" value="TWO-COMPONENT RESPONSE REGULATOR"/>
    <property type="match status" value="1"/>
</dbReference>
<keyword evidence="1 5" id="KW-0597">Phosphoprotein</keyword>
<dbReference type="PATRIC" id="fig|1459.3.peg.2887"/>
<dbReference type="InterPro" id="IPR001789">
    <property type="entry name" value="Sig_transdc_resp-reg_receiver"/>
</dbReference>
<dbReference type="Proteomes" id="UP000037109">
    <property type="component" value="Unassembled WGS sequence"/>
</dbReference>
<dbReference type="Gene3D" id="3.40.50.2300">
    <property type="match status" value="1"/>
</dbReference>
<dbReference type="OrthoDB" id="2448676at2"/>
<dbReference type="PRINTS" id="PR00038">
    <property type="entry name" value="HTHLUXR"/>
</dbReference>
<dbReference type="AlphaFoldDB" id="A0A0M0GE65"/>
<dbReference type="CDD" id="cd17535">
    <property type="entry name" value="REC_NarL-like"/>
    <property type="match status" value="1"/>
</dbReference>
<name>A0A0M0GE65_SPOGL</name>
<accession>A0A0M0GE65</accession>
<dbReference type="InterPro" id="IPR039420">
    <property type="entry name" value="WalR-like"/>
</dbReference>
<sequence length="226" mass="25383">MAIKVAIVDDHKLFREGVKRILELEEGLEVVAEGENGRDALMIDKTYNPDVMVMDIDMPFMNGIKATSMLSENKSKSKVIILSIYDDEHYVTRVLQDGASGYLLKDIGAKGLIEAIRIVASGGSYLDPKVTKNIIEEYRRLTEINLLRSDVSTQSYQRPLHILTRRECEILQLLAEGNSNVGISKALFISDKTVKNHISSILRKIKVNDRTQAVLLAIKRGWVRIG</sequence>
<keyword evidence="4" id="KW-0804">Transcription</keyword>
<dbReference type="SMART" id="SM00448">
    <property type="entry name" value="REC"/>
    <property type="match status" value="1"/>
</dbReference>
<protein>
    <submittedName>
        <fullName evidence="8">Chemotaxis protein CheY</fullName>
    </submittedName>
</protein>
<dbReference type="EMBL" id="LGUF01000007">
    <property type="protein sequence ID" value="KON87726.1"/>
    <property type="molecule type" value="Genomic_DNA"/>
</dbReference>
<dbReference type="GO" id="GO:0003677">
    <property type="term" value="F:DNA binding"/>
    <property type="evidence" value="ECO:0007669"/>
    <property type="project" value="UniProtKB-KW"/>
</dbReference>
<proteinExistence type="predicted"/>
<dbReference type="GO" id="GO:0000160">
    <property type="term" value="P:phosphorelay signal transduction system"/>
    <property type="evidence" value="ECO:0007669"/>
    <property type="project" value="InterPro"/>
</dbReference>
<dbReference type="PANTHER" id="PTHR43214:SF39">
    <property type="entry name" value="TRANSCRIPTIONAL REGULATORY PROTEIN DEGU"/>
    <property type="match status" value="1"/>
</dbReference>
<feature type="domain" description="HTH luxR-type" evidence="6">
    <location>
        <begin position="156"/>
        <end position="221"/>
    </location>
</feature>
<keyword evidence="3" id="KW-0238">DNA-binding</keyword>
<evidence type="ECO:0000256" key="3">
    <source>
        <dbReference type="ARBA" id="ARBA00023125"/>
    </source>
</evidence>
<organism evidence="8 9">
    <name type="scientific">Sporosarcina globispora</name>
    <name type="common">Bacillus globisporus</name>
    <dbReference type="NCBI Taxonomy" id="1459"/>
    <lineage>
        <taxon>Bacteria</taxon>
        <taxon>Bacillati</taxon>
        <taxon>Bacillota</taxon>
        <taxon>Bacilli</taxon>
        <taxon>Bacillales</taxon>
        <taxon>Caryophanaceae</taxon>
        <taxon>Sporosarcina</taxon>
    </lineage>
</organism>
<evidence type="ECO:0000313" key="9">
    <source>
        <dbReference type="Proteomes" id="UP000037109"/>
    </source>
</evidence>
<dbReference type="PROSITE" id="PS50043">
    <property type="entry name" value="HTH_LUXR_2"/>
    <property type="match status" value="1"/>
</dbReference>
<dbReference type="RefSeq" id="WP_053435081.1">
    <property type="nucleotide sequence ID" value="NZ_LGUF01000007.1"/>
</dbReference>
<evidence type="ECO:0000259" key="6">
    <source>
        <dbReference type="PROSITE" id="PS50043"/>
    </source>
</evidence>
<evidence type="ECO:0000256" key="1">
    <source>
        <dbReference type="ARBA" id="ARBA00022553"/>
    </source>
</evidence>
<evidence type="ECO:0000313" key="8">
    <source>
        <dbReference type="EMBL" id="KON87726.1"/>
    </source>
</evidence>
<evidence type="ECO:0000256" key="4">
    <source>
        <dbReference type="ARBA" id="ARBA00023163"/>
    </source>
</evidence>
<dbReference type="GO" id="GO:0006355">
    <property type="term" value="P:regulation of DNA-templated transcription"/>
    <property type="evidence" value="ECO:0007669"/>
    <property type="project" value="InterPro"/>
</dbReference>
<evidence type="ECO:0000259" key="7">
    <source>
        <dbReference type="PROSITE" id="PS50110"/>
    </source>
</evidence>
<evidence type="ECO:0000256" key="5">
    <source>
        <dbReference type="PROSITE-ProRule" id="PRU00169"/>
    </source>
</evidence>